<dbReference type="InterPro" id="IPR009739">
    <property type="entry name" value="LprI-like_N"/>
</dbReference>
<dbReference type="OrthoDB" id="7340239at2"/>
<feature type="chain" id="PRO_5021258881" evidence="1">
    <location>
        <begin position="19"/>
        <end position="134"/>
    </location>
</feature>
<evidence type="ECO:0000313" key="3">
    <source>
        <dbReference type="EMBL" id="TQD48268.1"/>
    </source>
</evidence>
<protein>
    <submittedName>
        <fullName evidence="3">DUF1311 domain-containing protein</fullName>
    </submittedName>
</protein>
<keyword evidence="4" id="KW-1185">Reference proteome</keyword>
<evidence type="ECO:0000313" key="4">
    <source>
        <dbReference type="Proteomes" id="UP000318212"/>
    </source>
</evidence>
<feature type="domain" description="Lysozyme inhibitor LprI-like N-terminal" evidence="2">
    <location>
        <begin position="29"/>
        <end position="125"/>
    </location>
</feature>
<dbReference type="AlphaFoldDB" id="A0A508AKQ4"/>
<accession>A0A508AKQ4</accession>
<gene>
    <name evidence="3" type="ORF">FKV25_04825</name>
</gene>
<keyword evidence="1" id="KW-0732">Signal</keyword>
<dbReference type="Gene3D" id="1.20.1270.180">
    <property type="match status" value="1"/>
</dbReference>
<feature type="signal peptide" evidence="1">
    <location>
        <begin position="1"/>
        <end position="18"/>
    </location>
</feature>
<reference evidence="3 4" key="1">
    <citation type="submission" date="2019-06" db="EMBL/GenBank/DDBJ databases">
        <title>Lysobacter alkalisoli sp. nov. isolated from saline soil.</title>
        <authorList>
            <person name="Sun J.-Q."/>
            <person name="Xu L."/>
        </authorList>
    </citation>
    <scope>NUCLEOTIDE SEQUENCE [LARGE SCALE GENOMIC DNA]</scope>
    <source>
        <strain evidence="3 4">JCM 31130</strain>
    </source>
</reference>
<name>A0A508AKQ4_9GAMM</name>
<proteinExistence type="predicted"/>
<dbReference type="EMBL" id="VICE01000048">
    <property type="protein sequence ID" value="TQD48268.1"/>
    <property type="molecule type" value="Genomic_DNA"/>
</dbReference>
<dbReference type="Proteomes" id="UP000318212">
    <property type="component" value="Unassembled WGS sequence"/>
</dbReference>
<comment type="caution">
    <text evidence="3">The sequence shown here is derived from an EMBL/GenBank/DDBJ whole genome shotgun (WGS) entry which is preliminary data.</text>
</comment>
<dbReference type="Pfam" id="PF07007">
    <property type="entry name" value="LprI"/>
    <property type="match status" value="1"/>
</dbReference>
<organism evidence="3 4">
    <name type="scientific">Marilutibacter aestuarii</name>
    <dbReference type="NCBI Taxonomy" id="1706195"/>
    <lineage>
        <taxon>Bacteria</taxon>
        <taxon>Pseudomonadati</taxon>
        <taxon>Pseudomonadota</taxon>
        <taxon>Gammaproteobacteria</taxon>
        <taxon>Lysobacterales</taxon>
        <taxon>Lysobacteraceae</taxon>
        <taxon>Marilutibacter</taxon>
    </lineage>
</organism>
<evidence type="ECO:0000256" key="1">
    <source>
        <dbReference type="SAM" id="SignalP"/>
    </source>
</evidence>
<evidence type="ECO:0000259" key="2">
    <source>
        <dbReference type="Pfam" id="PF07007"/>
    </source>
</evidence>
<dbReference type="RefSeq" id="WP_141517669.1">
    <property type="nucleotide sequence ID" value="NZ_VICE01000048.1"/>
</dbReference>
<sequence length="134" mass="15263">MRCVALVLMLLWVAPALAGRAEWASECDPQGNQMQIMACAYVEQIDADDELDAVYGAILDHLASDPLAIGKFKHAQRIWIRLRDADVDARFPLAEGEAHTRYGSSYFTRTALLRARFTRERTRYLREAWLDAPH</sequence>